<dbReference type="GO" id="GO:0004222">
    <property type="term" value="F:metalloendopeptidase activity"/>
    <property type="evidence" value="ECO:0007669"/>
    <property type="project" value="InterPro"/>
</dbReference>
<dbReference type="Gene3D" id="2.30.42.10">
    <property type="match status" value="1"/>
</dbReference>
<dbReference type="SUPFAM" id="SSF50156">
    <property type="entry name" value="PDZ domain-like"/>
    <property type="match status" value="1"/>
</dbReference>
<dbReference type="PANTHER" id="PTHR42837">
    <property type="entry name" value="REGULATOR OF SIGMA-E PROTEASE RSEP"/>
    <property type="match status" value="1"/>
</dbReference>
<keyword evidence="6" id="KW-0378">Hydrolase</keyword>
<dbReference type="GO" id="GO:0006508">
    <property type="term" value="P:proteolysis"/>
    <property type="evidence" value="ECO:0007669"/>
    <property type="project" value="UniProtKB-KW"/>
</dbReference>
<protein>
    <recommendedName>
        <fullName evidence="12">Peptidase M50 domain-containing protein</fullName>
    </recommendedName>
</protein>
<evidence type="ECO:0000256" key="2">
    <source>
        <dbReference type="ARBA" id="ARBA00004141"/>
    </source>
</evidence>
<evidence type="ECO:0000256" key="11">
    <source>
        <dbReference type="SAM" id="Phobius"/>
    </source>
</evidence>
<dbReference type="EMBL" id="MGJL01000025">
    <property type="protein sequence ID" value="OGN07499.1"/>
    <property type="molecule type" value="Genomic_DNA"/>
</dbReference>
<evidence type="ECO:0000259" key="12">
    <source>
        <dbReference type="Pfam" id="PF02163"/>
    </source>
</evidence>
<evidence type="ECO:0000256" key="5">
    <source>
        <dbReference type="ARBA" id="ARBA00022692"/>
    </source>
</evidence>
<comment type="caution">
    <text evidence="13">The sequence shown here is derived from an EMBL/GenBank/DDBJ whole genome shotgun (WGS) entry which is preliminary data.</text>
</comment>
<evidence type="ECO:0000256" key="4">
    <source>
        <dbReference type="ARBA" id="ARBA00022670"/>
    </source>
</evidence>
<dbReference type="CDD" id="cd06163">
    <property type="entry name" value="S2P-M50_PDZ_RseP-like"/>
    <property type="match status" value="1"/>
</dbReference>
<dbReference type="AlphaFoldDB" id="A0A1F8F5G6"/>
<dbReference type="GO" id="GO:0016020">
    <property type="term" value="C:membrane"/>
    <property type="evidence" value="ECO:0007669"/>
    <property type="project" value="UniProtKB-SubCell"/>
</dbReference>
<evidence type="ECO:0000256" key="3">
    <source>
        <dbReference type="ARBA" id="ARBA00007931"/>
    </source>
</evidence>
<feature type="domain" description="Peptidase M50" evidence="12">
    <location>
        <begin position="7"/>
        <end position="349"/>
    </location>
</feature>
<keyword evidence="5 11" id="KW-0812">Transmembrane</keyword>
<evidence type="ECO:0000256" key="1">
    <source>
        <dbReference type="ARBA" id="ARBA00001947"/>
    </source>
</evidence>
<keyword evidence="4" id="KW-0645">Protease</keyword>
<gene>
    <name evidence="13" type="ORF">A2750_03270</name>
</gene>
<proteinExistence type="inferred from homology"/>
<dbReference type="InterPro" id="IPR004387">
    <property type="entry name" value="Pept_M50_Zn"/>
</dbReference>
<evidence type="ECO:0000313" key="13">
    <source>
        <dbReference type="EMBL" id="OGN07499.1"/>
    </source>
</evidence>
<dbReference type="InterPro" id="IPR008915">
    <property type="entry name" value="Peptidase_M50"/>
</dbReference>
<accession>A0A1F8F5G6</accession>
<dbReference type="InterPro" id="IPR036034">
    <property type="entry name" value="PDZ_sf"/>
</dbReference>
<keyword evidence="7" id="KW-0862">Zinc</keyword>
<comment type="cofactor">
    <cofactor evidence="1">
        <name>Zn(2+)</name>
        <dbReference type="ChEBI" id="CHEBI:29105"/>
    </cofactor>
</comment>
<evidence type="ECO:0000256" key="6">
    <source>
        <dbReference type="ARBA" id="ARBA00022801"/>
    </source>
</evidence>
<dbReference type="Pfam" id="PF02163">
    <property type="entry name" value="Peptidase_M50"/>
    <property type="match status" value="1"/>
</dbReference>
<reference evidence="13 14" key="1">
    <citation type="journal article" date="2016" name="Nat. Commun.">
        <title>Thousands of microbial genomes shed light on interconnected biogeochemical processes in an aquifer system.</title>
        <authorList>
            <person name="Anantharaman K."/>
            <person name="Brown C.T."/>
            <person name="Hug L.A."/>
            <person name="Sharon I."/>
            <person name="Castelle C.J."/>
            <person name="Probst A.J."/>
            <person name="Thomas B.C."/>
            <person name="Singh A."/>
            <person name="Wilkins M.J."/>
            <person name="Karaoz U."/>
            <person name="Brodie E.L."/>
            <person name="Williams K.H."/>
            <person name="Hubbard S.S."/>
            <person name="Banfield J.F."/>
        </authorList>
    </citation>
    <scope>NUCLEOTIDE SEQUENCE [LARGE SCALE GENOMIC DNA]</scope>
</reference>
<organism evidence="13 14">
    <name type="scientific">Candidatus Yanofskybacteria bacterium RIFCSPHIGHO2_01_FULL_45_42</name>
    <dbReference type="NCBI Taxonomy" id="1802671"/>
    <lineage>
        <taxon>Bacteria</taxon>
        <taxon>Candidatus Yanofskyibacteriota</taxon>
    </lineage>
</organism>
<keyword evidence="8 11" id="KW-1133">Transmembrane helix</keyword>
<name>A0A1F8F5G6_9BACT</name>
<evidence type="ECO:0000256" key="10">
    <source>
        <dbReference type="ARBA" id="ARBA00023136"/>
    </source>
</evidence>
<evidence type="ECO:0000313" key="14">
    <source>
        <dbReference type="Proteomes" id="UP000178023"/>
    </source>
</evidence>
<dbReference type="PANTHER" id="PTHR42837:SF2">
    <property type="entry name" value="MEMBRANE METALLOPROTEASE ARASP2, CHLOROPLASTIC-RELATED"/>
    <property type="match status" value="1"/>
</dbReference>
<keyword evidence="9" id="KW-0482">Metalloprotease</keyword>
<keyword evidence="10 11" id="KW-0472">Membrane</keyword>
<dbReference type="Proteomes" id="UP000178023">
    <property type="component" value="Unassembled WGS sequence"/>
</dbReference>
<feature type="transmembrane region" description="Helical" evidence="11">
    <location>
        <begin position="92"/>
        <end position="110"/>
    </location>
</feature>
<feature type="transmembrane region" description="Helical" evidence="11">
    <location>
        <begin position="289"/>
        <end position="309"/>
    </location>
</feature>
<sequence length="362" mass="39262">MITALIFIAVIGVLVVVHESGHFIIAKRAGMKVEEFGLGFPPRLWGIKKGETVYSINWIPFGGFVKIYGEDGEHRDAPKSFASKPIGTRLKVIVAGVTMNFLLAVFLLMLGNYVGIRVGIGDEADDISAAAKDKKVQILRIVENSPAHEADLKIFDEIVGFTDHTGQTSMVSTAQEVRNFISANAGNKIELAIRRDSQTEVKEILLPEKDEGDGLLGIVPARTGLLSYPWHESLWRGLQDAVFLTAQTAIGYYELFKTLLLKGQLLADVSGPIGIASVTGQAAAVGFRFLLQFVALISVNLAILNIIPFPALDGGRALMLIVEKFKGSPVNQKLEAAINSVGFALLILLMVYATVKDIGRLF</sequence>
<evidence type="ECO:0000256" key="7">
    <source>
        <dbReference type="ARBA" id="ARBA00022833"/>
    </source>
</evidence>
<comment type="similarity">
    <text evidence="3">Belongs to the peptidase M50B family.</text>
</comment>
<evidence type="ECO:0000256" key="9">
    <source>
        <dbReference type="ARBA" id="ARBA00023049"/>
    </source>
</evidence>
<feature type="transmembrane region" description="Helical" evidence="11">
    <location>
        <begin position="336"/>
        <end position="355"/>
    </location>
</feature>
<comment type="subcellular location">
    <subcellularLocation>
        <location evidence="2">Membrane</location>
        <topology evidence="2">Multi-pass membrane protein</topology>
    </subcellularLocation>
</comment>
<evidence type="ECO:0000256" key="8">
    <source>
        <dbReference type="ARBA" id="ARBA00022989"/>
    </source>
</evidence>